<comment type="cofactor">
    <cofactor evidence="1">
        <name>FAD</name>
        <dbReference type="ChEBI" id="CHEBI:57692"/>
    </cofactor>
</comment>
<dbReference type="Pfam" id="PF01565">
    <property type="entry name" value="FAD_binding_4"/>
    <property type="match status" value="1"/>
</dbReference>
<evidence type="ECO:0000313" key="8">
    <source>
        <dbReference type="EMBL" id="SZX60893.1"/>
    </source>
</evidence>
<feature type="chain" id="PRO_5033361529" description="FAD-binding PCMH-type domain-containing protein" evidence="6">
    <location>
        <begin position="28"/>
        <end position="565"/>
    </location>
</feature>
<dbReference type="EMBL" id="FNXT01001182">
    <property type="protein sequence ID" value="SZX73024.1"/>
    <property type="molecule type" value="Genomic_DNA"/>
</dbReference>
<dbReference type="InterPro" id="IPR016169">
    <property type="entry name" value="FAD-bd_PCMH_sub2"/>
</dbReference>
<dbReference type="PANTHER" id="PTHR42973:SF39">
    <property type="entry name" value="FAD-BINDING PCMH-TYPE DOMAIN-CONTAINING PROTEIN"/>
    <property type="match status" value="1"/>
</dbReference>
<dbReference type="InterPro" id="IPR006094">
    <property type="entry name" value="Oxid_FAD_bind_N"/>
</dbReference>
<evidence type="ECO:0000313" key="9">
    <source>
        <dbReference type="EMBL" id="SZX73024.1"/>
    </source>
</evidence>
<sequence length="565" mass="60759">MALVQQKMRIAAIAVLLLCSVAASVHGQQQQCRLGDSLAAELRSQLRPESLVLLPFSAAYRRDIVLRSTNFQSYPQVIVHPAKVKDVVAAVRFAAKNNLTVSVKGTGHDYNGRCSSDGSLNINTRLLNDVFFDVRQNKTFFGAGATFGDIIKPAVLKHGRAVVSGHDLTVGPGGCLLGGCHGALARLHGLGADNVQSIVLVTPTGQLVKASNRGVHQMNTLPNGDLDFKEGKQVTPDTSLFWALRGGGGGSLGVVVQFGMQLVPAPTAVQTVTVTWLLYDAQGKQIRDIFNAFVFNASFWQALGPHWAAWSVGSVPRNCSAPQGISSGTAASCAGQAALSFVCVGDDPLAVEKTPGIRAILNYRAPWVSDMTYYSTKTSYRSYYDFMYHNADTSNYQRQFVSNVFLSPQDMNPSATGRLFTALETMQRVAAVPLAGPDSFETLGFVVSLVGGGAVPGHPEAAKTSISRAFRTFAAELVLTAGGKDPAWDLRAYQAVSDAIAPLYKLYPGSYQNEVSSAEGFNRVPDWQARFWGDNVARLLAVKKQYDPQGRMVVPYGLGWSEQGQ</sequence>
<keyword evidence="6" id="KW-0732">Signal</keyword>
<comment type="similarity">
    <text evidence="2">Belongs to the oxygen-dependent FAD-linked oxidoreductase family.</text>
</comment>
<evidence type="ECO:0000256" key="1">
    <source>
        <dbReference type="ARBA" id="ARBA00001974"/>
    </source>
</evidence>
<dbReference type="Pfam" id="PF08031">
    <property type="entry name" value="BBE"/>
    <property type="match status" value="1"/>
</dbReference>
<proteinExistence type="inferred from homology"/>
<dbReference type="InterPro" id="IPR006093">
    <property type="entry name" value="Oxy_OxRdtase_FAD_BS"/>
</dbReference>
<dbReference type="GO" id="GO:0071949">
    <property type="term" value="F:FAD binding"/>
    <property type="evidence" value="ECO:0007669"/>
    <property type="project" value="InterPro"/>
</dbReference>
<keyword evidence="3" id="KW-0285">Flavoprotein</keyword>
<dbReference type="PANTHER" id="PTHR42973">
    <property type="entry name" value="BINDING OXIDOREDUCTASE, PUTATIVE (AFU_ORTHOLOGUE AFUA_1G17690)-RELATED"/>
    <property type="match status" value="1"/>
</dbReference>
<dbReference type="PROSITE" id="PS51387">
    <property type="entry name" value="FAD_PCMH"/>
    <property type="match status" value="1"/>
</dbReference>
<feature type="domain" description="FAD-binding PCMH-type" evidence="7">
    <location>
        <begin position="71"/>
        <end position="265"/>
    </location>
</feature>
<evidence type="ECO:0000256" key="6">
    <source>
        <dbReference type="SAM" id="SignalP"/>
    </source>
</evidence>
<gene>
    <name evidence="9" type="ORF">BQ4739_LOCUS13146</name>
    <name evidence="8" type="ORF">BQ4739_LOCUS1434</name>
</gene>
<evidence type="ECO:0000259" key="7">
    <source>
        <dbReference type="PROSITE" id="PS51387"/>
    </source>
</evidence>
<evidence type="ECO:0000256" key="3">
    <source>
        <dbReference type="ARBA" id="ARBA00022630"/>
    </source>
</evidence>
<dbReference type="GO" id="GO:0016491">
    <property type="term" value="F:oxidoreductase activity"/>
    <property type="evidence" value="ECO:0007669"/>
    <property type="project" value="UniProtKB-KW"/>
</dbReference>
<dbReference type="Proteomes" id="UP000256970">
    <property type="component" value="Unassembled WGS sequence"/>
</dbReference>
<keyword evidence="10" id="KW-1185">Reference proteome</keyword>
<dbReference type="SUPFAM" id="SSF56176">
    <property type="entry name" value="FAD-binding/transporter-associated domain-like"/>
    <property type="match status" value="1"/>
</dbReference>
<keyword evidence="5" id="KW-0560">Oxidoreductase</keyword>
<protein>
    <recommendedName>
        <fullName evidence="7">FAD-binding PCMH-type domain-containing protein</fullName>
    </recommendedName>
</protein>
<dbReference type="EMBL" id="FNXT01000113">
    <property type="protein sequence ID" value="SZX60893.1"/>
    <property type="molecule type" value="Genomic_DNA"/>
</dbReference>
<evidence type="ECO:0000313" key="10">
    <source>
        <dbReference type="Proteomes" id="UP000256970"/>
    </source>
</evidence>
<accession>A0A383W7Q8</accession>
<evidence type="ECO:0000256" key="5">
    <source>
        <dbReference type="ARBA" id="ARBA00023002"/>
    </source>
</evidence>
<organism evidence="9 10">
    <name type="scientific">Tetradesmus obliquus</name>
    <name type="common">Green alga</name>
    <name type="synonym">Acutodesmus obliquus</name>
    <dbReference type="NCBI Taxonomy" id="3088"/>
    <lineage>
        <taxon>Eukaryota</taxon>
        <taxon>Viridiplantae</taxon>
        <taxon>Chlorophyta</taxon>
        <taxon>core chlorophytes</taxon>
        <taxon>Chlorophyceae</taxon>
        <taxon>CS clade</taxon>
        <taxon>Sphaeropleales</taxon>
        <taxon>Scenedesmaceae</taxon>
        <taxon>Tetradesmus</taxon>
    </lineage>
</organism>
<dbReference type="InterPro" id="IPR016166">
    <property type="entry name" value="FAD-bd_PCMH"/>
</dbReference>
<evidence type="ECO:0000256" key="2">
    <source>
        <dbReference type="ARBA" id="ARBA00005466"/>
    </source>
</evidence>
<keyword evidence="4" id="KW-0274">FAD</keyword>
<dbReference type="InterPro" id="IPR012951">
    <property type="entry name" value="BBE"/>
</dbReference>
<dbReference type="STRING" id="3088.A0A383W7Q8"/>
<dbReference type="Gene3D" id="3.30.465.10">
    <property type="match status" value="2"/>
</dbReference>
<dbReference type="InterPro" id="IPR036318">
    <property type="entry name" value="FAD-bd_PCMH-like_sf"/>
</dbReference>
<evidence type="ECO:0000256" key="4">
    <source>
        <dbReference type="ARBA" id="ARBA00022827"/>
    </source>
</evidence>
<feature type="signal peptide" evidence="6">
    <location>
        <begin position="1"/>
        <end position="27"/>
    </location>
</feature>
<dbReference type="PROSITE" id="PS00862">
    <property type="entry name" value="OX2_COVAL_FAD"/>
    <property type="match status" value="1"/>
</dbReference>
<dbReference type="AlphaFoldDB" id="A0A383W7Q8"/>
<dbReference type="InterPro" id="IPR050416">
    <property type="entry name" value="FAD-linked_Oxidoreductase"/>
</dbReference>
<name>A0A383W7Q8_TETOB</name>
<reference evidence="9 10" key="1">
    <citation type="submission" date="2016-10" db="EMBL/GenBank/DDBJ databases">
        <authorList>
            <person name="Cai Z."/>
        </authorList>
    </citation>
    <scope>NUCLEOTIDE SEQUENCE [LARGE SCALE GENOMIC DNA]</scope>
</reference>